<evidence type="ECO:0000259" key="1">
    <source>
        <dbReference type="Pfam" id="PF01261"/>
    </source>
</evidence>
<dbReference type="RefSeq" id="WP_096918827.1">
    <property type="nucleotide sequence ID" value="NZ_CP029487.1"/>
</dbReference>
<evidence type="ECO:0000313" key="2">
    <source>
        <dbReference type="EMBL" id="QCT72298.1"/>
    </source>
</evidence>
<dbReference type="Gene3D" id="3.20.20.150">
    <property type="entry name" value="Divalent-metal-dependent TIM barrel enzymes"/>
    <property type="match status" value="2"/>
</dbReference>
<organism evidence="2 3">
    <name type="scientific">Eubacterium maltosivorans</name>
    <dbReference type="NCBI Taxonomy" id="2041044"/>
    <lineage>
        <taxon>Bacteria</taxon>
        <taxon>Bacillati</taxon>
        <taxon>Bacillota</taxon>
        <taxon>Clostridia</taxon>
        <taxon>Eubacteriales</taxon>
        <taxon>Eubacteriaceae</taxon>
        <taxon>Eubacterium</taxon>
    </lineage>
</organism>
<dbReference type="KEGG" id="emt:CPZ25_013490"/>
<gene>
    <name evidence="2" type="ORF">CPZ25_013490</name>
</gene>
<protein>
    <recommendedName>
        <fullName evidence="1">Xylose isomerase-like TIM barrel domain-containing protein</fullName>
    </recommendedName>
</protein>
<feature type="domain" description="Xylose isomerase-like TIM barrel" evidence="1">
    <location>
        <begin position="28"/>
        <end position="205"/>
    </location>
</feature>
<dbReference type="InterPro" id="IPR036237">
    <property type="entry name" value="Xyl_isomerase-like_sf"/>
</dbReference>
<dbReference type="Pfam" id="PF01261">
    <property type="entry name" value="AP_endonuc_2"/>
    <property type="match status" value="1"/>
</dbReference>
<dbReference type="EMBL" id="CP029487">
    <property type="protein sequence ID" value="QCT72298.1"/>
    <property type="molecule type" value="Genomic_DNA"/>
</dbReference>
<keyword evidence="3" id="KW-1185">Reference proteome</keyword>
<dbReference type="SUPFAM" id="SSF51658">
    <property type="entry name" value="Xylose isomerase-like"/>
    <property type="match status" value="1"/>
</dbReference>
<accession>A0A4P9C9N6</accession>
<dbReference type="Proteomes" id="UP000218387">
    <property type="component" value="Chromosome"/>
</dbReference>
<dbReference type="InterPro" id="IPR013022">
    <property type="entry name" value="Xyl_isomerase-like_TIM-brl"/>
</dbReference>
<name>A0A4P9C9N6_EUBML</name>
<sequence>MNYPKIYLVLDNCFAIKRWVEPEIWGPLIKELGFDYVEASFDNEADFFYSPDWYLDEWFERVKAVEAAQDIRVANFFTGYQTYRTAGLAHPNPKMARHMLEGWVKPAIERLGARGSGIGFSLHAYPDSVLQDPDLYKEETRKVSAILSEIGKIAKENGRIPVCVEAMYAPHQTPWTIEGTKNFLRDIYSIDHNPVYTTVDLGHMVGQVRFRKPCRGEIRQSIEAAVKGETFTEPWLGGDTTYAIWEKAIQNRDAGDAVLNAIEADMARYPHLFSFDPADSDPYAWLEQLACYSPIMHMQQTNGITSSHAAFTRDNNTAGIIDGTRLLRAIAKSYEAEDAAMPPKAEAIYLSFEIFASNAEHPREIKKKLKETCAYWRQFIPKDGMPLNELIELLK</sequence>
<dbReference type="AlphaFoldDB" id="A0A4P9C9N6"/>
<proteinExistence type="predicted"/>
<reference evidence="2 3" key="1">
    <citation type="submission" date="2018-05" db="EMBL/GenBank/DDBJ databases">
        <title>Genome comparison of Eubacterium sp.</title>
        <authorList>
            <person name="Feng Y."/>
            <person name="Sanchez-Andrea I."/>
            <person name="Stams A.J.M."/>
            <person name="De Vos W.M."/>
        </authorList>
    </citation>
    <scope>NUCLEOTIDE SEQUENCE [LARGE SCALE GENOMIC DNA]</scope>
    <source>
        <strain evidence="2 3">YI</strain>
    </source>
</reference>
<evidence type="ECO:0000313" key="3">
    <source>
        <dbReference type="Proteomes" id="UP000218387"/>
    </source>
</evidence>